<dbReference type="GO" id="GO:0003920">
    <property type="term" value="F:GMP reductase activity"/>
    <property type="evidence" value="ECO:0007669"/>
    <property type="project" value="UniProtKB-UniRule"/>
</dbReference>
<evidence type="ECO:0000256" key="1">
    <source>
        <dbReference type="ARBA" id="ARBA00022723"/>
    </source>
</evidence>
<evidence type="ECO:0000256" key="7">
    <source>
        <dbReference type="ARBA" id="ARBA00061520"/>
    </source>
</evidence>
<dbReference type="Proteomes" id="UP000298566">
    <property type="component" value="Chromosome"/>
</dbReference>
<dbReference type="HAMAP" id="MF_00596">
    <property type="entry name" value="GMP_reduct_type1"/>
    <property type="match status" value="1"/>
</dbReference>
<reference evidence="13 14" key="1">
    <citation type="submission" date="2018-10" db="EMBL/GenBank/DDBJ databases">
        <title>Comparative functional genomics of the obligate endosymbiont Buchnera aphidicola.</title>
        <authorList>
            <person name="Chong R.A."/>
        </authorList>
    </citation>
    <scope>NUCLEOTIDE SEQUENCE [LARGE SCALE GENOMIC DNA]</scope>
    <source>
        <strain evidence="13 14">Mrh</strain>
    </source>
</reference>
<evidence type="ECO:0000256" key="4">
    <source>
        <dbReference type="ARBA" id="ARBA00023002"/>
    </source>
</evidence>
<evidence type="ECO:0000313" key="14">
    <source>
        <dbReference type="Proteomes" id="UP000298566"/>
    </source>
</evidence>
<evidence type="ECO:0000256" key="5">
    <source>
        <dbReference type="ARBA" id="ARBA00037691"/>
    </source>
</evidence>
<comment type="similarity">
    <text evidence="7 8">Belongs to the IMPDH/GMPR family. GuaC type 1 subfamily.</text>
</comment>
<dbReference type="GO" id="GO:0046872">
    <property type="term" value="F:metal ion binding"/>
    <property type="evidence" value="ECO:0007669"/>
    <property type="project" value="UniProtKB-KW"/>
</dbReference>
<evidence type="ECO:0000259" key="12">
    <source>
        <dbReference type="Pfam" id="PF00478"/>
    </source>
</evidence>
<dbReference type="GO" id="GO:1902560">
    <property type="term" value="C:GMP reductase complex"/>
    <property type="evidence" value="ECO:0007669"/>
    <property type="project" value="InterPro"/>
</dbReference>
<dbReference type="Pfam" id="PF00478">
    <property type="entry name" value="IMPDH"/>
    <property type="match status" value="1"/>
</dbReference>
<dbReference type="OrthoDB" id="9805398at2"/>
<keyword evidence="2 8" id="KW-0521">NADP</keyword>
<comment type="catalytic activity">
    <reaction evidence="6 8 11">
        <text>IMP + NH4(+) + NADP(+) = GMP + NADPH + 2 H(+)</text>
        <dbReference type="Rhea" id="RHEA:17185"/>
        <dbReference type="ChEBI" id="CHEBI:15378"/>
        <dbReference type="ChEBI" id="CHEBI:28938"/>
        <dbReference type="ChEBI" id="CHEBI:57783"/>
        <dbReference type="ChEBI" id="CHEBI:58053"/>
        <dbReference type="ChEBI" id="CHEBI:58115"/>
        <dbReference type="ChEBI" id="CHEBI:58349"/>
        <dbReference type="EC" id="1.7.1.7"/>
    </reaction>
</comment>
<dbReference type="PANTHER" id="PTHR43170:SF5">
    <property type="entry name" value="GMP REDUCTASE"/>
    <property type="match status" value="1"/>
</dbReference>
<comment type="function">
    <text evidence="5 8 11">Catalyzes the irreversible NADPH-dependent deamination of GMP to IMP. It functions in the conversion of nucleobase, nucleoside and nucleotide derivatives of G to A nucleotides, and in maintaining the intracellular balance of A and G nucleotides.</text>
</comment>
<feature type="binding site" evidence="8">
    <location>
        <begin position="108"/>
        <end position="131"/>
    </location>
    <ligand>
        <name>NADP(+)</name>
        <dbReference type="ChEBI" id="CHEBI:58349"/>
    </ligand>
</feature>
<evidence type="ECO:0000256" key="2">
    <source>
        <dbReference type="ARBA" id="ARBA00022857"/>
    </source>
</evidence>
<dbReference type="EC" id="1.7.1.7" evidence="8"/>
<evidence type="ECO:0000256" key="6">
    <source>
        <dbReference type="ARBA" id="ARBA00048616"/>
    </source>
</evidence>
<keyword evidence="4 8" id="KW-0560">Oxidoreductase</keyword>
<feature type="binding site" evidence="8 10">
    <location>
        <position position="181"/>
    </location>
    <ligand>
        <name>K(+)</name>
        <dbReference type="ChEBI" id="CHEBI:29103"/>
    </ligand>
</feature>
<dbReference type="NCBIfam" id="TIGR01305">
    <property type="entry name" value="GMP_reduct_1"/>
    <property type="match status" value="1"/>
</dbReference>
<dbReference type="InterPro" id="IPR005993">
    <property type="entry name" value="GMPR"/>
</dbReference>
<dbReference type="GO" id="GO:0005829">
    <property type="term" value="C:cytosol"/>
    <property type="evidence" value="ECO:0007669"/>
    <property type="project" value="TreeGrafter"/>
</dbReference>
<organism evidence="13 14">
    <name type="scientific">Buchnera aphidicola subsp. Melaphis rhois</name>
    <dbReference type="NCBI Taxonomy" id="118103"/>
    <lineage>
        <taxon>Bacteria</taxon>
        <taxon>Pseudomonadati</taxon>
        <taxon>Pseudomonadota</taxon>
        <taxon>Gammaproteobacteria</taxon>
        <taxon>Enterobacterales</taxon>
        <taxon>Erwiniaceae</taxon>
        <taxon>Buchnera</taxon>
    </lineage>
</organism>
<dbReference type="EMBL" id="CP033004">
    <property type="protein sequence ID" value="QCI23223.1"/>
    <property type="molecule type" value="Genomic_DNA"/>
</dbReference>
<feature type="binding site" evidence="8">
    <location>
        <begin position="216"/>
        <end position="239"/>
    </location>
    <ligand>
        <name>NADP(+)</name>
        <dbReference type="ChEBI" id="CHEBI:58349"/>
    </ligand>
</feature>
<dbReference type="InterPro" id="IPR001093">
    <property type="entry name" value="IMP_DH_GMPRt"/>
</dbReference>
<comment type="subunit">
    <text evidence="8">Homotetramer.</text>
</comment>
<dbReference type="InterPro" id="IPR015875">
    <property type="entry name" value="IMP_DH/GMP_Rdtase_CS"/>
</dbReference>
<dbReference type="FunFam" id="3.20.20.70:FF:000012">
    <property type="entry name" value="GMP reductase"/>
    <property type="match status" value="1"/>
</dbReference>
<keyword evidence="1 8" id="KW-0479">Metal-binding</keyword>
<dbReference type="PIRSF" id="PIRSF000235">
    <property type="entry name" value="GMP_reductase"/>
    <property type="match status" value="1"/>
</dbReference>
<evidence type="ECO:0000256" key="10">
    <source>
        <dbReference type="PIRSR" id="PIRSR000235-3"/>
    </source>
</evidence>
<evidence type="ECO:0000256" key="3">
    <source>
        <dbReference type="ARBA" id="ARBA00022958"/>
    </source>
</evidence>
<dbReference type="Gene3D" id="3.20.20.70">
    <property type="entry name" value="Aldolase class I"/>
    <property type="match status" value="1"/>
</dbReference>
<dbReference type="SMART" id="SM01240">
    <property type="entry name" value="IMPDH"/>
    <property type="match status" value="1"/>
</dbReference>
<dbReference type="GO" id="GO:0006163">
    <property type="term" value="P:purine nucleotide metabolic process"/>
    <property type="evidence" value="ECO:0007669"/>
    <property type="project" value="UniProtKB-UniRule"/>
</dbReference>
<keyword evidence="3 8" id="KW-0630">Potassium</keyword>
<gene>
    <name evidence="8" type="primary">guaC</name>
    <name evidence="13" type="ORF">D9V73_00960</name>
</gene>
<feature type="binding site" evidence="8 10">
    <location>
        <position position="183"/>
    </location>
    <ligand>
        <name>K(+)</name>
        <dbReference type="ChEBI" id="CHEBI:29103"/>
    </ligand>
</feature>
<evidence type="ECO:0000256" key="9">
    <source>
        <dbReference type="PIRSR" id="PIRSR000235-1"/>
    </source>
</evidence>
<dbReference type="InterPro" id="IPR013785">
    <property type="entry name" value="Aldolase_TIM"/>
</dbReference>
<evidence type="ECO:0000313" key="13">
    <source>
        <dbReference type="EMBL" id="QCI23223.1"/>
    </source>
</evidence>
<dbReference type="AlphaFoldDB" id="A0A4D6Y3N2"/>
<sequence length="349" mass="38405">MRIEEDVKLGFKDVLIRPKRSILKSRSQVDLTRNFSFRNSGRVWTGIPLIAANMDTIGTFRMVQVLSSFHVLTAVHKYYSYTYWKDFVHSVPDTVLDYVIVSTGMLEEDLTKLKKIFSLSSKLQYICIDVANGYTEQFVSFLKRIRDSFPEKIICAGNVVTGEMVEELILSGADIVKVGIGPGSVCTTRIKTAIGYPQLSAVIECSDAAHGLGGQIISDGGCIVSGDIAKAFGGGADFVMLGGMLAGHHECEGLIFEENKKKYMMFYGMSSKSAMDRYVGGVAGYKAVEGKSVKLLFRGSVDKTMRDILGGLRSTCTYVGASSLKELTKRTTFIKVSEQENKTFNNQEA</sequence>
<dbReference type="CDD" id="cd00381">
    <property type="entry name" value="IMPDH"/>
    <property type="match status" value="1"/>
</dbReference>
<name>A0A4D6Y3N2_BUCMH</name>
<dbReference type="PROSITE" id="PS00487">
    <property type="entry name" value="IMP_DH_GMP_RED"/>
    <property type="match status" value="1"/>
</dbReference>
<proteinExistence type="inferred from homology"/>
<feature type="active site" description="Thioimidate intermediate" evidence="8 9">
    <location>
        <position position="186"/>
    </location>
</feature>
<dbReference type="SUPFAM" id="SSF51412">
    <property type="entry name" value="Inosine monophosphate dehydrogenase (IMPDH)"/>
    <property type="match status" value="1"/>
</dbReference>
<evidence type="ECO:0000256" key="11">
    <source>
        <dbReference type="RuleBase" id="RU003929"/>
    </source>
</evidence>
<dbReference type="PANTHER" id="PTHR43170">
    <property type="entry name" value="GMP REDUCTASE"/>
    <property type="match status" value="1"/>
</dbReference>
<dbReference type="RefSeq" id="WP_158336424.1">
    <property type="nucleotide sequence ID" value="NZ_CP033004.1"/>
</dbReference>
<evidence type="ECO:0000256" key="8">
    <source>
        <dbReference type="HAMAP-Rule" id="MF_00596"/>
    </source>
</evidence>
<dbReference type="InterPro" id="IPR050139">
    <property type="entry name" value="GMP_reductase"/>
</dbReference>
<protein>
    <recommendedName>
        <fullName evidence="8">GMP reductase</fullName>
        <ecNumber evidence="8">1.7.1.7</ecNumber>
    </recommendedName>
    <alternativeName>
        <fullName evidence="8">Guanosine 5'-monophosphate oxidoreductase</fullName>
        <shortName evidence="8">Guanosine monophosphate reductase</shortName>
    </alternativeName>
</protein>
<accession>A0A4D6Y3N2</accession>
<feature type="domain" description="IMP dehydrogenase/GMP reductase" evidence="12">
    <location>
        <begin position="9"/>
        <end position="339"/>
    </location>
</feature>
<dbReference type="NCBIfam" id="NF003470">
    <property type="entry name" value="PRK05096.1"/>
    <property type="match status" value="1"/>
</dbReference>